<evidence type="ECO:0000256" key="1">
    <source>
        <dbReference type="ARBA" id="ARBA00023015"/>
    </source>
</evidence>
<feature type="domain" description="Putative zinc-finger" evidence="4">
    <location>
        <begin position="11"/>
        <end position="42"/>
    </location>
</feature>
<dbReference type="Proteomes" id="UP000037023">
    <property type="component" value="Unassembled WGS sequence"/>
</dbReference>
<feature type="region of interest" description="Disordered" evidence="3">
    <location>
        <begin position="67"/>
        <end position="88"/>
    </location>
</feature>
<dbReference type="InterPro" id="IPR041916">
    <property type="entry name" value="Anti_sigma_zinc_sf"/>
</dbReference>
<dbReference type="Pfam" id="PF13490">
    <property type="entry name" value="zf-HC2"/>
    <property type="match status" value="1"/>
</dbReference>
<protein>
    <recommendedName>
        <fullName evidence="4">Putative zinc-finger domain-containing protein</fullName>
    </recommendedName>
</protein>
<gene>
    <name evidence="5" type="ORF">ADK34_35670</name>
</gene>
<evidence type="ECO:0000259" key="4">
    <source>
        <dbReference type="Pfam" id="PF13490"/>
    </source>
</evidence>
<dbReference type="InterPro" id="IPR027383">
    <property type="entry name" value="Znf_put"/>
</dbReference>
<accession>A0A0L8J9T1</accession>
<evidence type="ECO:0000256" key="3">
    <source>
        <dbReference type="SAM" id="MobiDB-lite"/>
    </source>
</evidence>
<evidence type="ECO:0000313" key="5">
    <source>
        <dbReference type="EMBL" id="KOG10274.1"/>
    </source>
</evidence>
<keyword evidence="2" id="KW-0804">Transcription</keyword>
<dbReference type="EMBL" id="LGUP01000394">
    <property type="protein sequence ID" value="KOG10274.1"/>
    <property type="molecule type" value="Genomic_DNA"/>
</dbReference>
<reference evidence="5 6" key="1">
    <citation type="submission" date="2015-06" db="EMBL/GenBank/DDBJ databases">
        <authorList>
            <person name="Hoefler B.C."/>
            <person name="Straight P.D."/>
        </authorList>
    </citation>
    <scope>NUCLEOTIDE SEQUENCE [LARGE SCALE GENOMIC DNA]</scope>
    <source>
        <strain evidence="5 6">NRRL 3427</strain>
    </source>
</reference>
<name>A0A0L8J9T1_STRVR</name>
<dbReference type="AlphaFoldDB" id="A0A0L8J9T1"/>
<keyword evidence="1" id="KW-0805">Transcription regulation</keyword>
<proteinExistence type="predicted"/>
<feature type="compositionally biased region" description="Basic and acidic residues" evidence="3">
    <location>
        <begin position="70"/>
        <end position="81"/>
    </location>
</feature>
<evidence type="ECO:0000313" key="6">
    <source>
        <dbReference type="Proteomes" id="UP000037023"/>
    </source>
</evidence>
<comment type="caution">
    <text evidence="5">The sequence shown here is derived from an EMBL/GenBank/DDBJ whole genome shotgun (WGS) entry which is preliminary data.</text>
</comment>
<sequence>MTMPPTGGSSHVRMLLGAYVLGALSAEEDRSVAEHLWHCEECGAEYLEMTETQSLLSLFSEADLLDGLDEEARPERRKTGLDDADLSD</sequence>
<organism evidence="5 6">
    <name type="scientific">Streptomyces viridochromogenes</name>
    <dbReference type="NCBI Taxonomy" id="1938"/>
    <lineage>
        <taxon>Bacteria</taxon>
        <taxon>Bacillati</taxon>
        <taxon>Actinomycetota</taxon>
        <taxon>Actinomycetes</taxon>
        <taxon>Kitasatosporales</taxon>
        <taxon>Streptomycetaceae</taxon>
        <taxon>Streptomyces</taxon>
    </lineage>
</organism>
<dbReference type="OrthoDB" id="4333245at2"/>
<dbReference type="Gene3D" id="1.10.10.1320">
    <property type="entry name" value="Anti-sigma factor, zinc-finger domain"/>
    <property type="match status" value="1"/>
</dbReference>
<dbReference type="PATRIC" id="fig|1938.6.peg.7702"/>
<evidence type="ECO:0000256" key="2">
    <source>
        <dbReference type="ARBA" id="ARBA00023163"/>
    </source>
</evidence>